<proteinExistence type="predicted"/>
<feature type="region of interest" description="Disordered" evidence="2">
    <location>
        <begin position="502"/>
        <end position="594"/>
    </location>
</feature>
<feature type="region of interest" description="Disordered" evidence="2">
    <location>
        <begin position="394"/>
        <end position="453"/>
    </location>
</feature>
<feature type="compositionally biased region" description="Low complexity" evidence="2">
    <location>
        <begin position="803"/>
        <end position="822"/>
    </location>
</feature>
<organism evidence="3 4">
    <name type="scientific">Phyllosticta citricarpa</name>
    <dbReference type="NCBI Taxonomy" id="55181"/>
    <lineage>
        <taxon>Eukaryota</taxon>
        <taxon>Fungi</taxon>
        <taxon>Dikarya</taxon>
        <taxon>Ascomycota</taxon>
        <taxon>Pezizomycotina</taxon>
        <taxon>Dothideomycetes</taxon>
        <taxon>Dothideomycetes incertae sedis</taxon>
        <taxon>Botryosphaeriales</taxon>
        <taxon>Phyllostictaceae</taxon>
        <taxon>Phyllosticta</taxon>
    </lineage>
</organism>
<evidence type="ECO:0000256" key="1">
    <source>
        <dbReference type="SAM" id="Coils"/>
    </source>
</evidence>
<name>A0ABR1LIS1_9PEZI</name>
<dbReference type="EMBL" id="JBBPDW010000045">
    <property type="protein sequence ID" value="KAK7533627.1"/>
    <property type="molecule type" value="Genomic_DNA"/>
</dbReference>
<feature type="compositionally biased region" description="Basic and acidic residues" evidence="2">
    <location>
        <begin position="882"/>
        <end position="898"/>
    </location>
</feature>
<feature type="compositionally biased region" description="Acidic residues" evidence="2">
    <location>
        <begin position="655"/>
        <end position="667"/>
    </location>
</feature>
<dbReference type="Proteomes" id="UP001365128">
    <property type="component" value="Unassembled WGS sequence"/>
</dbReference>
<evidence type="ECO:0000313" key="4">
    <source>
        <dbReference type="Proteomes" id="UP001365128"/>
    </source>
</evidence>
<keyword evidence="4" id="KW-1185">Reference proteome</keyword>
<feature type="compositionally biased region" description="Gly residues" evidence="2">
    <location>
        <begin position="866"/>
        <end position="876"/>
    </location>
</feature>
<comment type="caution">
    <text evidence="3">The sequence shown here is derived from an EMBL/GenBank/DDBJ whole genome shotgun (WGS) entry which is preliminary data.</text>
</comment>
<keyword evidence="1" id="KW-0175">Coiled coil</keyword>
<feature type="region of interest" description="Disordered" evidence="2">
    <location>
        <begin position="190"/>
        <end position="230"/>
    </location>
</feature>
<accession>A0ABR1LIS1</accession>
<evidence type="ECO:0008006" key="5">
    <source>
        <dbReference type="Google" id="ProtNLM"/>
    </source>
</evidence>
<feature type="region of interest" description="Disordered" evidence="2">
    <location>
        <begin position="1"/>
        <end position="166"/>
    </location>
</feature>
<feature type="compositionally biased region" description="Polar residues" evidence="2">
    <location>
        <begin position="101"/>
        <end position="116"/>
    </location>
</feature>
<feature type="region of interest" description="Disordered" evidence="2">
    <location>
        <begin position="607"/>
        <end position="746"/>
    </location>
</feature>
<evidence type="ECO:0000313" key="3">
    <source>
        <dbReference type="EMBL" id="KAK7533627.1"/>
    </source>
</evidence>
<feature type="coiled-coil region" evidence="1">
    <location>
        <begin position="454"/>
        <end position="481"/>
    </location>
</feature>
<feature type="compositionally biased region" description="Polar residues" evidence="2">
    <location>
        <begin position="212"/>
        <end position="226"/>
    </location>
</feature>
<feature type="compositionally biased region" description="Polar residues" evidence="2">
    <location>
        <begin position="1"/>
        <end position="17"/>
    </location>
</feature>
<feature type="compositionally biased region" description="Acidic residues" evidence="2">
    <location>
        <begin position="566"/>
        <end position="577"/>
    </location>
</feature>
<feature type="compositionally biased region" description="Basic and acidic residues" evidence="2">
    <location>
        <begin position="416"/>
        <end position="431"/>
    </location>
</feature>
<feature type="compositionally biased region" description="Pro residues" evidence="2">
    <location>
        <begin position="553"/>
        <end position="565"/>
    </location>
</feature>
<protein>
    <recommendedName>
        <fullName evidence="5">Nuclear RNA binding protein</fullName>
    </recommendedName>
</protein>
<sequence length="904" mass="96309">MTSRSASPSSFHNTMAPTPTPELADAAVHDATSPANGASQKPRRNSIAEGLQLPTLDPAHTSFGGSSKRRRSGNEDECDEFGRVGQVDSTSHSSKRRRSSNWPLTNQQQEPGSPDSQRSRKARESYLRRHMGSPTRMSKFQEASMHDRASDKPPSFFTRFTKRGNNSVSTSVDQLMEDYHSTNTAAAAAAAAAAAVAAPPPGPRGPSRGSSHQRAQSISSGVTNNTAAARDAAAKDAGIFKFGRSIAANFNPVNLWQKLNQKWQDTRQEMLEEDLDDQTRKILRQRAARAEEQYAKLKAAGQLGKQGTYGIPSGTYVYTPGYAAGHAAPADRQRDSGISGIDPHQHVSTARPYSQKEASKSAAHLLSSPPPAGETTRKSALHFRTPSFANLKRARSEAHLGQKRLPPPPSSPAAHHHLDADFRGEPADHGHTLPPSTPNSTLRRSASKRDLQKQLKLSKRVSDLELKLKDARRELYQALGDSSPAPPLPPVPSHLAATLSSTSIANTANTPRPRVSPLKKKISDLTNRHLPTLPSGRLLSPEQADAREDALPPSSPPSMRPPPPDVAEDDQEDELAQDDFPTNPTPHLDAPTTATADIWLADVASPALAESNKLTKQPKKRGRPPKKRKAAGDEGDLPYKPPPQTWKPLPHPGGDDEVELLADEEVSTVDPPKRKRSRPRKNAPNNENADPKQKLAKSSFTDAPRSSFASSVSTVTSQTTLTVPLKDAPPVSTARHMTPGKSASSVVVNRVDDGGDETTSDAVVAAAAAALTAAKRVDSGSGSGSGGRSSVVSVDRGGGGKGSSSTTITTTTGAPTAWTNLTVTAGQERERERPKSAMASASNVHGGGDDDIVDAEQQRSASAMGGSLGSIGGAPAGGRRAMTREKKDLGTMKRRSFEWPDDVF</sequence>
<feature type="compositionally biased region" description="Basic residues" evidence="2">
    <location>
        <begin position="616"/>
        <end position="629"/>
    </location>
</feature>
<feature type="region of interest" description="Disordered" evidence="2">
    <location>
        <begin position="326"/>
        <end position="378"/>
    </location>
</feature>
<feature type="region of interest" description="Disordered" evidence="2">
    <location>
        <begin position="773"/>
        <end position="904"/>
    </location>
</feature>
<feature type="compositionally biased region" description="Pro residues" evidence="2">
    <location>
        <begin position="639"/>
        <end position="651"/>
    </location>
</feature>
<feature type="compositionally biased region" description="Low complexity" evidence="2">
    <location>
        <begin position="706"/>
        <end position="723"/>
    </location>
</feature>
<gene>
    <name evidence="3" type="ORF">IWX46DRAFT_613124</name>
</gene>
<reference evidence="3 4" key="1">
    <citation type="submission" date="2024-04" db="EMBL/GenBank/DDBJ databases">
        <title>Phyllosticta paracitricarpa is synonymous to the EU quarantine fungus P. citricarpa based on phylogenomic analyses.</title>
        <authorList>
            <consortium name="Lawrence Berkeley National Laboratory"/>
            <person name="Van Ingen-Buijs V.A."/>
            <person name="Van Westerhoven A.C."/>
            <person name="Haridas S."/>
            <person name="Skiadas P."/>
            <person name="Martin F."/>
            <person name="Groenewald J.Z."/>
            <person name="Crous P.W."/>
            <person name="Seidl M.F."/>
        </authorList>
    </citation>
    <scope>NUCLEOTIDE SEQUENCE [LARGE SCALE GENOMIC DNA]</scope>
    <source>
        <strain evidence="3 4">CBS 122670</strain>
    </source>
</reference>
<evidence type="ECO:0000256" key="2">
    <source>
        <dbReference type="SAM" id="MobiDB-lite"/>
    </source>
</evidence>